<dbReference type="InterPro" id="IPR036396">
    <property type="entry name" value="Cyt_P450_sf"/>
</dbReference>
<organism evidence="11 12">
    <name type="scientific">Zalerion maritima</name>
    <dbReference type="NCBI Taxonomy" id="339359"/>
    <lineage>
        <taxon>Eukaryota</taxon>
        <taxon>Fungi</taxon>
        <taxon>Dikarya</taxon>
        <taxon>Ascomycota</taxon>
        <taxon>Pezizomycotina</taxon>
        <taxon>Sordariomycetes</taxon>
        <taxon>Lulworthiomycetidae</taxon>
        <taxon>Lulworthiales</taxon>
        <taxon>Lulworthiaceae</taxon>
        <taxon>Zalerion</taxon>
    </lineage>
</organism>
<dbReference type="Gene3D" id="1.10.630.10">
    <property type="entry name" value="Cytochrome P450"/>
    <property type="match status" value="1"/>
</dbReference>
<evidence type="ECO:0000256" key="2">
    <source>
        <dbReference type="ARBA" id="ARBA00010617"/>
    </source>
</evidence>
<dbReference type="SUPFAM" id="SSF48264">
    <property type="entry name" value="Cytochrome P450"/>
    <property type="match status" value="1"/>
</dbReference>
<comment type="similarity">
    <text evidence="2 9">Belongs to the cytochrome P450 family.</text>
</comment>
<dbReference type="InterPro" id="IPR050364">
    <property type="entry name" value="Cytochrome_P450_fung"/>
</dbReference>
<dbReference type="InterPro" id="IPR017972">
    <property type="entry name" value="Cyt_P450_CS"/>
</dbReference>
<keyword evidence="12" id="KW-1185">Reference proteome</keyword>
<evidence type="ECO:0000256" key="9">
    <source>
        <dbReference type="RuleBase" id="RU000461"/>
    </source>
</evidence>
<dbReference type="GO" id="GO:0020037">
    <property type="term" value="F:heme binding"/>
    <property type="evidence" value="ECO:0007669"/>
    <property type="project" value="InterPro"/>
</dbReference>
<keyword evidence="10" id="KW-0812">Transmembrane</keyword>
<dbReference type="PRINTS" id="PR00463">
    <property type="entry name" value="EP450I"/>
</dbReference>
<dbReference type="InterPro" id="IPR001128">
    <property type="entry name" value="Cyt_P450"/>
</dbReference>
<dbReference type="InterPro" id="IPR002401">
    <property type="entry name" value="Cyt_P450_E_grp-I"/>
</dbReference>
<evidence type="ECO:0000256" key="6">
    <source>
        <dbReference type="ARBA" id="ARBA00023004"/>
    </source>
</evidence>
<dbReference type="EMBL" id="JAKWBI020000088">
    <property type="protein sequence ID" value="KAJ2903227.1"/>
    <property type="molecule type" value="Genomic_DNA"/>
</dbReference>
<dbReference type="PANTHER" id="PTHR46300">
    <property type="entry name" value="P450, PUTATIVE (EUROFUNG)-RELATED-RELATED"/>
    <property type="match status" value="1"/>
</dbReference>
<dbReference type="PRINTS" id="PR00385">
    <property type="entry name" value="P450"/>
</dbReference>
<sequence>MENFDLPSASLPVSAGIGAAVILVLGGIAYTLSSARNARRPPLPPGPKGLPLVGNLGDMPKPGELEAHHWLKHKDLYGPISSVTVMGQTIVIVNDARLAFELLEKRSAKHSSRPRQVFAGEMLGWENALGLSQYNDRFRTYRKNMSRIIGSKTAAAQYNSLQEAEVGHFLLHILDNPESLHDSIRKKAGSIILKIAYGYTTEPFERDVLVDMAGDAMDKFAYAAVPGTFLVDVMPWLRYLPGWFPGAEFKGTSRKWGKELRDVTEMPYEFVKEMTKRGRDDGSFLQRLVENGDEEGEERFTNKWSAMSLYTAGADTTVSSLACFWLAMTVFPEVQQKAQVEIDRVVGRDRLPTTSDRHNLPYIDAIVKEVLRWHPVAPMGLPHTSTEDDVCEGYFIPQGAMILANVWHFTHDPEVYDEPISFKPERFLGENPAPDPHQFVFGFGRRICPGRILADNSLYLSIVQSLAVFNVGKTVGEDGDFVEPTVKLLPGVVSHPVGFKCDIRPRSAHHEKLIRSLEEKYPWGESDGRILEGMEH</sequence>
<dbReference type="GO" id="GO:0005506">
    <property type="term" value="F:iron ion binding"/>
    <property type="evidence" value="ECO:0007669"/>
    <property type="project" value="InterPro"/>
</dbReference>
<keyword evidence="6 8" id="KW-0408">Iron</keyword>
<evidence type="ECO:0000256" key="8">
    <source>
        <dbReference type="PIRSR" id="PIRSR602401-1"/>
    </source>
</evidence>
<protein>
    <submittedName>
        <fullName evidence="11">Uncharacterized protein</fullName>
    </submittedName>
</protein>
<dbReference type="AlphaFoldDB" id="A0AAD5WSL3"/>
<keyword evidence="10" id="KW-1133">Transmembrane helix</keyword>
<keyword evidence="5 9" id="KW-0560">Oxidoreductase</keyword>
<reference evidence="11" key="1">
    <citation type="submission" date="2022-07" db="EMBL/GenBank/DDBJ databases">
        <title>Draft genome sequence of Zalerion maritima ATCC 34329, a (micro)plastics degrading marine fungus.</title>
        <authorList>
            <person name="Paco A."/>
            <person name="Goncalves M.F.M."/>
            <person name="Rocha-Santos T.A.P."/>
            <person name="Alves A."/>
        </authorList>
    </citation>
    <scope>NUCLEOTIDE SEQUENCE</scope>
    <source>
        <strain evidence="11">ATCC 34329</strain>
    </source>
</reference>
<evidence type="ECO:0000313" key="11">
    <source>
        <dbReference type="EMBL" id="KAJ2903227.1"/>
    </source>
</evidence>
<evidence type="ECO:0000256" key="5">
    <source>
        <dbReference type="ARBA" id="ARBA00023002"/>
    </source>
</evidence>
<evidence type="ECO:0000256" key="1">
    <source>
        <dbReference type="ARBA" id="ARBA00001971"/>
    </source>
</evidence>
<keyword evidence="10" id="KW-0472">Membrane</keyword>
<evidence type="ECO:0000256" key="10">
    <source>
        <dbReference type="SAM" id="Phobius"/>
    </source>
</evidence>
<dbReference type="GO" id="GO:0016705">
    <property type="term" value="F:oxidoreductase activity, acting on paired donors, with incorporation or reduction of molecular oxygen"/>
    <property type="evidence" value="ECO:0007669"/>
    <property type="project" value="InterPro"/>
</dbReference>
<evidence type="ECO:0000256" key="3">
    <source>
        <dbReference type="ARBA" id="ARBA00022617"/>
    </source>
</evidence>
<dbReference type="PANTHER" id="PTHR46300:SF7">
    <property type="entry name" value="P450, PUTATIVE (EUROFUNG)-RELATED"/>
    <property type="match status" value="1"/>
</dbReference>
<keyword evidence="3 8" id="KW-0349">Heme</keyword>
<name>A0AAD5WSL3_9PEZI</name>
<proteinExistence type="inferred from homology"/>
<keyword evidence="7 9" id="KW-0503">Monooxygenase</keyword>
<dbReference type="Pfam" id="PF00067">
    <property type="entry name" value="p450"/>
    <property type="match status" value="1"/>
</dbReference>
<evidence type="ECO:0000313" key="12">
    <source>
        <dbReference type="Proteomes" id="UP001201980"/>
    </source>
</evidence>
<feature type="transmembrane region" description="Helical" evidence="10">
    <location>
        <begin position="12"/>
        <end position="32"/>
    </location>
</feature>
<dbReference type="GO" id="GO:0004497">
    <property type="term" value="F:monooxygenase activity"/>
    <property type="evidence" value="ECO:0007669"/>
    <property type="project" value="UniProtKB-KW"/>
</dbReference>
<evidence type="ECO:0000256" key="7">
    <source>
        <dbReference type="ARBA" id="ARBA00023033"/>
    </source>
</evidence>
<dbReference type="Proteomes" id="UP001201980">
    <property type="component" value="Unassembled WGS sequence"/>
</dbReference>
<keyword evidence="4 8" id="KW-0479">Metal-binding</keyword>
<dbReference type="CDD" id="cd11065">
    <property type="entry name" value="CYP64-like"/>
    <property type="match status" value="1"/>
</dbReference>
<gene>
    <name evidence="11" type="ORF">MKZ38_010263</name>
</gene>
<comment type="caution">
    <text evidence="11">The sequence shown here is derived from an EMBL/GenBank/DDBJ whole genome shotgun (WGS) entry which is preliminary data.</text>
</comment>
<feature type="binding site" description="axial binding residue" evidence="8">
    <location>
        <position position="448"/>
    </location>
    <ligand>
        <name>heme</name>
        <dbReference type="ChEBI" id="CHEBI:30413"/>
    </ligand>
    <ligandPart>
        <name>Fe</name>
        <dbReference type="ChEBI" id="CHEBI:18248"/>
    </ligandPart>
</feature>
<accession>A0AAD5WSL3</accession>
<comment type="cofactor">
    <cofactor evidence="1 8">
        <name>heme</name>
        <dbReference type="ChEBI" id="CHEBI:30413"/>
    </cofactor>
</comment>
<dbReference type="PROSITE" id="PS00086">
    <property type="entry name" value="CYTOCHROME_P450"/>
    <property type="match status" value="1"/>
</dbReference>
<evidence type="ECO:0000256" key="4">
    <source>
        <dbReference type="ARBA" id="ARBA00022723"/>
    </source>
</evidence>